<dbReference type="AlphaFoldDB" id="A0A3E1BQV2"/>
<dbReference type="EMBL" id="NAOO01000009">
    <property type="protein sequence ID" value="RFB96648.1"/>
    <property type="molecule type" value="Genomic_DNA"/>
</dbReference>
<dbReference type="Proteomes" id="UP000256748">
    <property type="component" value="Unassembled WGS sequence"/>
</dbReference>
<gene>
    <name evidence="2" type="ORF">B5K10_09135</name>
</gene>
<comment type="caution">
    <text evidence="2">The sequence shown here is derived from an EMBL/GenBank/DDBJ whole genome shotgun (WGS) entry which is preliminary data.</text>
</comment>
<name>A0A3E1BQV2_RHILT</name>
<evidence type="ECO:0000313" key="3">
    <source>
        <dbReference type="Proteomes" id="UP000256748"/>
    </source>
</evidence>
<accession>A0A3E1BQV2</accession>
<proteinExistence type="predicted"/>
<dbReference type="SUPFAM" id="SSF48452">
    <property type="entry name" value="TPR-like"/>
    <property type="match status" value="1"/>
</dbReference>
<organism evidence="2 3">
    <name type="scientific">Rhizobium leguminosarum bv. trifolii</name>
    <dbReference type="NCBI Taxonomy" id="386"/>
    <lineage>
        <taxon>Bacteria</taxon>
        <taxon>Pseudomonadati</taxon>
        <taxon>Pseudomonadota</taxon>
        <taxon>Alphaproteobacteria</taxon>
        <taxon>Hyphomicrobiales</taxon>
        <taxon>Rhizobiaceae</taxon>
        <taxon>Rhizobium/Agrobacterium group</taxon>
        <taxon>Rhizobium</taxon>
    </lineage>
</organism>
<protein>
    <submittedName>
        <fullName evidence="2">Adenylate cyclase</fullName>
    </submittedName>
</protein>
<dbReference type="InterPro" id="IPR011990">
    <property type="entry name" value="TPR-like_helical_dom_sf"/>
</dbReference>
<reference evidence="2 3" key="1">
    <citation type="submission" date="2017-03" db="EMBL/GenBank/DDBJ databases">
        <title>Genome analysis of Rhizobial strains effectives or ineffectives for nitrogen fixation isolated from bean seeds.</title>
        <authorList>
            <person name="Peralta H."/>
            <person name="Aguilar-Vera A."/>
            <person name="Mora Y."/>
            <person name="Vargas-Lagunas C."/>
            <person name="Girard L."/>
            <person name="Mora J."/>
        </authorList>
    </citation>
    <scope>NUCLEOTIDE SEQUENCE [LARGE SCALE GENOMIC DNA]</scope>
    <source>
        <strain evidence="2 3">CCGM5</strain>
    </source>
</reference>
<keyword evidence="1" id="KW-0472">Membrane</keyword>
<keyword evidence="1" id="KW-0812">Transmembrane</keyword>
<dbReference type="Gene3D" id="3.40.50.10610">
    <property type="entry name" value="ABC-type transport auxiliary lipoprotein component"/>
    <property type="match status" value="1"/>
</dbReference>
<keyword evidence="1" id="KW-1133">Transmembrane helix</keyword>
<feature type="transmembrane region" description="Helical" evidence="1">
    <location>
        <begin position="155"/>
        <end position="179"/>
    </location>
</feature>
<dbReference type="Gene3D" id="1.25.40.10">
    <property type="entry name" value="Tetratricopeptide repeat domain"/>
    <property type="match status" value="1"/>
</dbReference>
<evidence type="ECO:0000256" key="1">
    <source>
        <dbReference type="SAM" id="Phobius"/>
    </source>
</evidence>
<evidence type="ECO:0000313" key="2">
    <source>
        <dbReference type="EMBL" id="RFB96648.1"/>
    </source>
</evidence>
<sequence length="605" mass="65992">MRNELPQGHIAAPLQSCPAPTPDDIRAQLSVIISSPEFPNVGRSGAFLKYVTEEALAGRADRIKGYTIAIEVFKRSEGFKQDDPVVRIEAGRLRRSLERYYLVAGQHDAIRIDIPKGGYAPSFVWNDEVADVPAPNVIAAVAQDLHFRLQNLMPLAVGVGAGAMLGVCVVALGLFAHLLPGWSDAPLSHGGPTLVVAPFADLGEGPQTELYAAGLTEELLTVLPRFKEVQVFGRETSKTLPPGVAASQVRGELGARFLLAGGVRVSGERVRVTARLVDTETDKILWSDTYDDDTHTRDLFSIQSDIANKVATTVAQPYGIIAQADAVNPPPDDIGVYSCTLGFYAYRAELTVDQHANVRNCLENAVERYPTFATGLAMLSILYLDEERFRFNTRPGTPTPVERSLSAARRGVQLDAGNTRALQALMTALFFNQQVAEAFKVGEQALKMNPNDTELLGEFGTRVAQSGQWERGAALLDRALELNPGGGGYYHGMRAFAAYMLHDNRTALIEISQADLQKFPLYHAVAAVIYVNADMMDDARREARRFNEMRPDFIPNIVAELKSRNFQPADRARLIADIRKAGLPAVDEVEASMVLPTKGLPVSVP</sequence>
<dbReference type="RefSeq" id="WP_116273079.1">
    <property type="nucleotide sequence ID" value="NZ_KZ859521.1"/>
</dbReference>